<evidence type="ECO:0000313" key="4">
    <source>
        <dbReference type="Proteomes" id="UP000594454"/>
    </source>
</evidence>
<dbReference type="OrthoDB" id="188042at2759"/>
<reference evidence="3 4" key="1">
    <citation type="submission" date="2020-11" db="EMBL/GenBank/DDBJ databases">
        <authorList>
            <person name="Wallbank WR R."/>
            <person name="Pardo Diaz C."/>
            <person name="Kozak K."/>
            <person name="Martin S."/>
            <person name="Jiggins C."/>
            <person name="Moest M."/>
            <person name="Warren A I."/>
            <person name="Generalovic N T."/>
            <person name="Byers J.R.P. K."/>
            <person name="Montejo-Kovacevich G."/>
            <person name="Yen C E."/>
        </authorList>
    </citation>
    <scope>NUCLEOTIDE SEQUENCE [LARGE SCALE GENOMIC DNA]</scope>
</reference>
<evidence type="ECO:0000313" key="3">
    <source>
        <dbReference type="EMBL" id="CAD7081592.1"/>
    </source>
</evidence>
<feature type="compositionally biased region" description="Polar residues" evidence="1">
    <location>
        <begin position="127"/>
        <end position="142"/>
    </location>
</feature>
<evidence type="ECO:0000256" key="1">
    <source>
        <dbReference type="SAM" id="MobiDB-lite"/>
    </source>
</evidence>
<dbReference type="Proteomes" id="UP000594454">
    <property type="component" value="Chromosome 2"/>
</dbReference>
<dbReference type="AlphaFoldDB" id="A0A7R8UKC4"/>
<feature type="transmembrane region" description="Helical" evidence="2">
    <location>
        <begin position="12"/>
        <end position="33"/>
    </location>
</feature>
<organism evidence="3 4">
    <name type="scientific">Hermetia illucens</name>
    <name type="common">Black soldier fly</name>
    <dbReference type="NCBI Taxonomy" id="343691"/>
    <lineage>
        <taxon>Eukaryota</taxon>
        <taxon>Metazoa</taxon>
        <taxon>Ecdysozoa</taxon>
        <taxon>Arthropoda</taxon>
        <taxon>Hexapoda</taxon>
        <taxon>Insecta</taxon>
        <taxon>Pterygota</taxon>
        <taxon>Neoptera</taxon>
        <taxon>Endopterygota</taxon>
        <taxon>Diptera</taxon>
        <taxon>Brachycera</taxon>
        <taxon>Stratiomyomorpha</taxon>
        <taxon>Stratiomyidae</taxon>
        <taxon>Hermetiinae</taxon>
        <taxon>Hermetia</taxon>
    </lineage>
</organism>
<keyword evidence="4" id="KW-1185">Reference proteome</keyword>
<gene>
    <name evidence="3" type="ORF">HERILL_LOCUS4690</name>
</gene>
<evidence type="ECO:0000256" key="2">
    <source>
        <dbReference type="SAM" id="Phobius"/>
    </source>
</evidence>
<dbReference type="PANTHER" id="PTHR48174:SF5">
    <property type="entry name" value="VACUOLAR PROTEIN SORTING-ASSOCIATED PROTEIN 62"/>
    <property type="match status" value="1"/>
</dbReference>
<name>A0A7R8UKC4_HERIL</name>
<dbReference type="PANTHER" id="PTHR48174">
    <property type="entry name" value="DUF946 FAMILY PROTEIN"/>
    <property type="match status" value="1"/>
</dbReference>
<keyword evidence="2" id="KW-1133">Transmembrane helix</keyword>
<keyword evidence="2" id="KW-0812">Transmembrane</keyword>
<accession>A0A7R8UKC4</accession>
<feature type="region of interest" description="Disordered" evidence="1">
    <location>
        <begin position="110"/>
        <end position="142"/>
    </location>
</feature>
<keyword evidence="2" id="KW-0472">Membrane</keyword>
<dbReference type="InParanoid" id="A0A7R8UKC4"/>
<proteinExistence type="predicted"/>
<evidence type="ECO:0008006" key="5">
    <source>
        <dbReference type="Google" id="ProtNLM"/>
    </source>
</evidence>
<protein>
    <recommendedName>
        <fullName evidence="5">Vacuolar protein sorting-associated protein 62</fullName>
    </recommendedName>
</protein>
<sequence>MTRFRRILQTDAFLRIVLTFILTVFLAASGYHVRAANDRFSSADKKLVDSLVKQWAPLVWLAPGEKFLPLDVNEFLDNVHVHHEQPTDPQIEDDIEWELHNTISSRIIYTAQDEEDQEADTNRQRRTSNSFSPNSDLFDQLPLGSSSKRSYLVTNGNIDDLLHNESSFLYGKDPNKFGVPIYAVVNVCSGMKTVVEKKQKDDQKKVHQPPQHQQQFIPISLAGDKVSFSNSPVPVELNKTHHMEARIKRETDLKSANNSNKEITSEFIANLADNVKFTLDDIEDRVIVNQVDFEKTQTKFPSFHVTYWMFYPYSQGKTMCTMSLGPLGRIPIPLIFGMCMGSKKDFGSHVGDWEHMSLFFKGSLHPDAMYVSAHDAGAYYSYNQLTETFEFRSQETRKGILQRPNFPKTVITSSNHPVLFAAMGSHGLWTAPGKHRFVRVPRLYDVNGFGTPWYTWKIVDITYENLRSQRSLPPKWFRFKGKWGNPKSKCHPLRRIGLNFCEHTDGPTGIPLKQAHFQCSL</sequence>
<dbReference type="EMBL" id="LR899010">
    <property type="protein sequence ID" value="CAD7081592.1"/>
    <property type="molecule type" value="Genomic_DNA"/>
</dbReference>
<dbReference type="OMA" id="DSEPQAM"/>